<sequence length="102" mass="12073">MEASGDTEENRVRERSAIRSRDGFGGLSQSNVNETEDQQREKEHNETKRTIWMQMITQKRFWMILVMRQRVQVEQVIKTQQEILKLPLHGVYAQIVAQCLKK</sequence>
<evidence type="ECO:0000313" key="2">
    <source>
        <dbReference type="EMBL" id="CAB3997158.1"/>
    </source>
</evidence>
<reference evidence="2" key="1">
    <citation type="submission" date="2020-04" db="EMBL/GenBank/DDBJ databases">
        <authorList>
            <person name="Alioto T."/>
            <person name="Alioto T."/>
            <person name="Gomez Garrido J."/>
        </authorList>
    </citation>
    <scope>NUCLEOTIDE SEQUENCE</scope>
    <source>
        <strain evidence="2">A484AB</strain>
    </source>
</reference>
<comment type="caution">
    <text evidence="2">The sequence shown here is derived from an EMBL/GenBank/DDBJ whole genome shotgun (WGS) entry which is preliminary data.</text>
</comment>
<feature type="region of interest" description="Disordered" evidence="1">
    <location>
        <begin position="1"/>
        <end position="47"/>
    </location>
</feature>
<keyword evidence="3" id="KW-1185">Reference proteome</keyword>
<gene>
    <name evidence="2" type="ORF">PACLA_8A068906</name>
</gene>
<dbReference type="EMBL" id="CACRXK020003037">
    <property type="protein sequence ID" value="CAB3997158.1"/>
    <property type="molecule type" value="Genomic_DNA"/>
</dbReference>
<evidence type="ECO:0000256" key="1">
    <source>
        <dbReference type="SAM" id="MobiDB-lite"/>
    </source>
</evidence>
<feature type="compositionally biased region" description="Basic and acidic residues" evidence="1">
    <location>
        <begin position="8"/>
        <end position="22"/>
    </location>
</feature>
<evidence type="ECO:0000313" key="3">
    <source>
        <dbReference type="Proteomes" id="UP001152795"/>
    </source>
</evidence>
<feature type="compositionally biased region" description="Basic and acidic residues" evidence="1">
    <location>
        <begin position="37"/>
        <end position="47"/>
    </location>
</feature>
<proteinExistence type="predicted"/>
<dbReference type="Proteomes" id="UP001152795">
    <property type="component" value="Unassembled WGS sequence"/>
</dbReference>
<name>A0A7D9DYL5_PARCT</name>
<protein>
    <submittedName>
        <fullName evidence="2">Uncharacterized protein</fullName>
    </submittedName>
</protein>
<accession>A0A7D9DYL5</accession>
<organism evidence="2 3">
    <name type="scientific">Paramuricea clavata</name>
    <name type="common">Red gorgonian</name>
    <name type="synonym">Violescent sea-whip</name>
    <dbReference type="NCBI Taxonomy" id="317549"/>
    <lineage>
        <taxon>Eukaryota</taxon>
        <taxon>Metazoa</taxon>
        <taxon>Cnidaria</taxon>
        <taxon>Anthozoa</taxon>
        <taxon>Octocorallia</taxon>
        <taxon>Malacalcyonacea</taxon>
        <taxon>Plexauridae</taxon>
        <taxon>Paramuricea</taxon>
    </lineage>
</organism>
<dbReference type="AlphaFoldDB" id="A0A7D9DYL5"/>